<dbReference type="AlphaFoldDB" id="A0A2P2QKZ8"/>
<reference evidence="1" key="1">
    <citation type="submission" date="2018-02" db="EMBL/GenBank/DDBJ databases">
        <title>Rhizophora mucronata_Transcriptome.</title>
        <authorList>
            <person name="Meera S.P."/>
            <person name="Sreeshan A."/>
            <person name="Augustine A."/>
        </authorList>
    </citation>
    <scope>NUCLEOTIDE SEQUENCE</scope>
    <source>
        <tissue evidence="1">Leaf</tissue>
    </source>
</reference>
<name>A0A2P2QKZ8_RHIMU</name>
<protein>
    <submittedName>
        <fullName evidence="1">Uncharacterized protein</fullName>
    </submittedName>
</protein>
<accession>A0A2P2QKZ8</accession>
<evidence type="ECO:0000313" key="1">
    <source>
        <dbReference type="EMBL" id="MBX67662.1"/>
    </source>
</evidence>
<proteinExistence type="predicted"/>
<sequence>MGFGMGTQHPNSMGFRACSGMNPKLKVGVWVWDWHCPSPTHSAEMCTTQPMSELIATRLDDQSFNPCSYKNEAVSACACQSEGSIKLVLIIFLPLSASYN</sequence>
<organism evidence="1">
    <name type="scientific">Rhizophora mucronata</name>
    <name type="common">Asiatic mangrove</name>
    <dbReference type="NCBI Taxonomy" id="61149"/>
    <lineage>
        <taxon>Eukaryota</taxon>
        <taxon>Viridiplantae</taxon>
        <taxon>Streptophyta</taxon>
        <taxon>Embryophyta</taxon>
        <taxon>Tracheophyta</taxon>
        <taxon>Spermatophyta</taxon>
        <taxon>Magnoliopsida</taxon>
        <taxon>eudicotyledons</taxon>
        <taxon>Gunneridae</taxon>
        <taxon>Pentapetalae</taxon>
        <taxon>rosids</taxon>
        <taxon>fabids</taxon>
        <taxon>Malpighiales</taxon>
        <taxon>Rhizophoraceae</taxon>
        <taxon>Rhizophora</taxon>
    </lineage>
</organism>
<dbReference type="EMBL" id="GGEC01087178">
    <property type="protein sequence ID" value="MBX67662.1"/>
    <property type="molecule type" value="Transcribed_RNA"/>
</dbReference>